<evidence type="ECO:0000313" key="1">
    <source>
        <dbReference type="EMBL" id="GIH06768.1"/>
    </source>
</evidence>
<gene>
    <name evidence="1" type="ORF">Rhe02_48350</name>
</gene>
<dbReference type="InterPro" id="IPR016039">
    <property type="entry name" value="Thiolase-like"/>
</dbReference>
<keyword evidence="2" id="KW-1185">Reference proteome</keyword>
<dbReference type="Proteomes" id="UP000612899">
    <property type="component" value="Unassembled WGS sequence"/>
</dbReference>
<organism evidence="1 2">
    <name type="scientific">Rhizocola hellebori</name>
    <dbReference type="NCBI Taxonomy" id="1392758"/>
    <lineage>
        <taxon>Bacteria</taxon>
        <taxon>Bacillati</taxon>
        <taxon>Actinomycetota</taxon>
        <taxon>Actinomycetes</taxon>
        <taxon>Micromonosporales</taxon>
        <taxon>Micromonosporaceae</taxon>
        <taxon>Rhizocola</taxon>
    </lineage>
</organism>
<sequence>MITLAEGRWPTSEGDTLPAVAGFVESTFSPLAAEVARRCLQSAEPIAETAVIIVSSTGDLATAQATARAVDGGIRPGPLLFFQAVPNAIAGYIAAKWDLRGPVVCLSPAEPDLAEGLAVADLLFLDGDAHQALIISVEQATSVGERDTARAVLVKGAV</sequence>
<accession>A0A8J3Q9S5</accession>
<dbReference type="RefSeq" id="WP_203910580.1">
    <property type="nucleotide sequence ID" value="NZ_BONY01000030.1"/>
</dbReference>
<dbReference type="AlphaFoldDB" id="A0A8J3Q9S5"/>
<comment type="caution">
    <text evidence="1">The sequence shown here is derived from an EMBL/GenBank/DDBJ whole genome shotgun (WGS) entry which is preliminary data.</text>
</comment>
<name>A0A8J3Q9S5_9ACTN</name>
<dbReference type="EMBL" id="BONY01000030">
    <property type="protein sequence ID" value="GIH06768.1"/>
    <property type="molecule type" value="Genomic_DNA"/>
</dbReference>
<protein>
    <recommendedName>
        <fullName evidence="3">Beta-ketoacyl synthase N-terminal domain-containing protein</fullName>
    </recommendedName>
</protein>
<proteinExistence type="predicted"/>
<dbReference type="SUPFAM" id="SSF53901">
    <property type="entry name" value="Thiolase-like"/>
    <property type="match status" value="1"/>
</dbReference>
<dbReference type="Gene3D" id="3.40.47.10">
    <property type="match status" value="1"/>
</dbReference>
<evidence type="ECO:0008006" key="3">
    <source>
        <dbReference type="Google" id="ProtNLM"/>
    </source>
</evidence>
<reference evidence="1" key="1">
    <citation type="submission" date="2021-01" db="EMBL/GenBank/DDBJ databases">
        <title>Whole genome shotgun sequence of Rhizocola hellebori NBRC 109834.</title>
        <authorList>
            <person name="Komaki H."/>
            <person name="Tamura T."/>
        </authorList>
    </citation>
    <scope>NUCLEOTIDE SEQUENCE</scope>
    <source>
        <strain evidence="1">NBRC 109834</strain>
    </source>
</reference>
<dbReference type="GO" id="GO:0016746">
    <property type="term" value="F:acyltransferase activity"/>
    <property type="evidence" value="ECO:0007669"/>
    <property type="project" value="InterPro"/>
</dbReference>
<evidence type="ECO:0000313" key="2">
    <source>
        <dbReference type="Proteomes" id="UP000612899"/>
    </source>
</evidence>